<comment type="caution">
    <text evidence="13">The sequence shown here is derived from an EMBL/GenBank/DDBJ whole genome shotgun (WGS) entry which is preliminary data.</text>
</comment>
<dbReference type="Pfam" id="PF03544">
    <property type="entry name" value="TonB_C"/>
    <property type="match status" value="1"/>
</dbReference>
<evidence type="ECO:0000256" key="2">
    <source>
        <dbReference type="ARBA" id="ARBA00006555"/>
    </source>
</evidence>
<feature type="transmembrane region" description="Helical" evidence="10">
    <location>
        <begin position="7"/>
        <end position="26"/>
    </location>
</feature>
<dbReference type="NCBIfam" id="TIGR01352">
    <property type="entry name" value="tonB_Cterm"/>
    <property type="match status" value="1"/>
</dbReference>
<dbReference type="InterPro" id="IPR006260">
    <property type="entry name" value="TonB/TolA_C"/>
</dbReference>
<keyword evidence="10" id="KW-0735">Signal-anchor</keyword>
<feature type="compositionally biased region" description="Low complexity" evidence="11">
    <location>
        <begin position="85"/>
        <end position="99"/>
    </location>
</feature>
<dbReference type="InterPro" id="IPR037682">
    <property type="entry name" value="TonB_C"/>
</dbReference>
<organism evidence="13 14">
    <name type="scientific">Methylophaga thiooxydans</name>
    <dbReference type="NCBI Taxonomy" id="392484"/>
    <lineage>
        <taxon>Bacteria</taxon>
        <taxon>Pseudomonadati</taxon>
        <taxon>Pseudomonadota</taxon>
        <taxon>Gammaproteobacteria</taxon>
        <taxon>Thiotrichales</taxon>
        <taxon>Piscirickettsiaceae</taxon>
        <taxon>Methylophaga</taxon>
    </lineage>
</organism>
<dbReference type="GO" id="GO:0055085">
    <property type="term" value="P:transmembrane transport"/>
    <property type="evidence" value="ECO:0007669"/>
    <property type="project" value="InterPro"/>
</dbReference>
<evidence type="ECO:0000256" key="9">
    <source>
        <dbReference type="ARBA" id="ARBA00023136"/>
    </source>
</evidence>
<proteinExistence type="inferred from homology"/>
<keyword evidence="6 10" id="KW-0812">Transmembrane</keyword>
<dbReference type="GO" id="GO:0015031">
    <property type="term" value="P:protein transport"/>
    <property type="evidence" value="ECO:0007669"/>
    <property type="project" value="UniProtKB-UniRule"/>
</dbReference>
<evidence type="ECO:0000256" key="8">
    <source>
        <dbReference type="ARBA" id="ARBA00022989"/>
    </source>
</evidence>
<sequence>MIQRRYWLYALFIALSIHAAGVIFFFTANTDDGAKLAGEQGIEIDLGMIGDLGETEETEPEKAPEPIPEPEPEPELEPVKEPESEPVVESEPVIKPEPVLAKQQTETKVKKAPQPEPKPKPVVEPEPLPEPIVTPNKKPTVASTAKTKDTQSQQAKQKQTTGKASSITTGGQVAAQQSYFSMLAATLAKHKRYPSASRRRGEEGIVKLFFVVDRTGAVLDYKITQSSGSSRLDDAVIRMLKKASPLPAFPSGMQQQQLEVNVPIAFHLNVG</sequence>
<evidence type="ECO:0000256" key="3">
    <source>
        <dbReference type="ARBA" id="ARBA00022448"/>
    </source>
</evidence>
<keyword evidence="3 10" id="KW-0813">Transport</keyword>
<dbReference type="GO" id="GO:0030288">
    <property type="term" value="C:outer membrane-bounded periplasmic space"/>
    <property type="evidence" value="ECO:0007669"/>
    <property type="project" value="InterPro"/>
</dbReference>
<dbReference type="GO" id="GO:0098797">
    <property type="term" value="C:plasma membrane protein complex"/>
    <property type="evidence" value="ECO:0007669"/>
    <property type="project" value="TreeGrafter"/>
</dbReference>
<dbReference type="GO" id="GO:0015891">
    <property type="term" value="P:siderophore transport"/>
    <property type="evidence" value="ECO:0007669"/>
    <property type="project" value="InterPro"/>
</dbReference>
<evidence type="ECO:0000256" key="7">
    <source>
        <dbReference type="ARBA" id="ARBA00022927"/>
    </source>
</evidence>
<dbReference type="GO" id="GO:0031992">
    <property type="term" value="F:energy transducer activity"/>
    <property type="evidence" value="ECO:0007669"/>
    <property type="project" value="InterPro"/>
</dbReference>
<evidence type="ECO:0000256" key="10">
    <source>
        <dbReference type="RuleBase" id="RU362123"/>
    </source>
</evidence>
<keyword evidence="8 10" id="KW-1133">Transmembrane helix</keyword>
<comment type="similarity">
    <text evidence="2 10">Belongs to the TonB family.</text>
</comment>
<dbReference type="EMBL" id="JRQD01000004">
    <property type="protein sequence ID" value="KGM06406.1"/>
    <property type="molecule type" value="Genomic_DNA"/>
</dbReference>
<dbReference type="Gene3D" id="3.30.1150.10">
    <property type="match status" value="1"/>
</dbReference>
<evidence type="ECO:0000256" key="11">
    <source>
        <dbReference type="SAM" id="MobiDB-lite"/>
    </source>
</evidence>
<dbReference type="PANTHER" id="PTHR33446">
    <property type="entry name" value="PROTEIN TONB-RELATED"/>
    <property type="match status" value="1"/>
</dbReference>
<keyword evidence="5 10" id="KW-0997">Cell inner membrane</keyword>
<feature type="region of interest" description="Disordered" evidence="11">
    <location>
        <begin position="55"/>
        <end position="169"/>
    </location>
</feature>
<dbReference type="RefSeq" id="WP_036314117.1">
    <property type="nucleotide sequence ID" value="NZ_JRQD01000004.1"/>
</dbReference>
<evidence type="ECO:0000256" key="4">
    <source>
        <dbReference type="ARBA" id="ARBA00022475"/>
    </source>
</evidence>
<keyword evidence="9 10" id="KW-0472">Membrane</keyword>
<keyword evidence="4 10" id="KW-1003">Cell membrane</keyword>
<dbReference type="InterPro" id="IPR003538">
    <property type="entry name" value="TonB"/>
</dbReference>
<dbReference type="AlphaFoldDB" id="A0A0A0BEM4"/>
<feature type="domain" description="TonB C-terminal" evidence="12">
    <location>
        <begin position="178"/>
        <end position="271"/>
    </location>
</feature>
<accession>A0A0A0BEM4</accession>
<reference evidence="13 14" key="1">
    <citation type="submission" date="2014-09" db="EMBL/GenBank/DDBJ databases">
        <authorList>
            <person name="Grob C."/>
            <person name="Taubert M."/>
            <person name="Howat A.M."/>
            <person name="Burns O.J."/>
            <person name="Dixon J.L."/>
            <person name="Chen Y."/>
            <person name="Murrell J.C."/>
        </authorList>
    </citation>
    <scope>NUCLEOTIDE SEQUENCE [LARGE SCALE GENOMIC DNA]</scope>
    <source>
        <strain evidence="13">L4</strain>
    </source>
</reference>
<dbReference type="PANTHER" id="PTHR33446:SF2">
    <property type="entry name" value="PROTEIN TONB"/>
    <property type="match status" value="1"/>
</dbReference>
<dbReference type="STRING" id="392484.LP43_1626"/>
<dbReference type="SUPFAM" id="SSF74653">
    <property type="entry name" value="TolA/TonB C-terminal domain"/>
    <property type="match status" value="1"/>
</dbReference>
<gene>
    <name evidence="13" type="ORF">LP43_1626</name>
</gene>
<evidence type="ECO:0000313" key="14">
    <source>
        <dbReference type="Proteomes" id="UP000029999"/>
    </source>
</evidence>
<feature type="compositionally biased region" description="Low complexity" evidence="11">
    <location>
        <begin position="150"/>
        <end position="165"/>
    </location>
</feature>
<evidence type="ECO:0000313" key="13">
    <source>
        <dbReference type="EMBL" id="KGM06406.1"/>
    </source>
</evidence>
<dbReference type="PRINTS" id="PR01374">
    <property type="entry name" value="TONBPROTEIN"/>
</dbReference>
<dbReference type="InterPro" id="IPR051045">
    <property type="entry name" value="TonB-dependent_transducer"/>
</dbReference>
<dbReference type="Proteomes" id="UP000029999">
    <property type="component" value="Unassembled WGS sequence"/>
</dbReference>
<evidence type="ECO:0000256" key="6">
    <source>
        <dbReference type="ARBA" id="ARBA00022692"/>
    </source>
</evidence>
<protein>
    <recommendedName>
        <fullName evidence="10">Protein TonB</fullName>
    </recommendedName>
</protein>
<dbReference type="PROSITE" id="PS52015">
    <property type="entry name" value="TONB_CTD"/>
    <property type="match status" value="1"/>
</dbReference>
<name>A0A0A0BEM4_9GAMM</name>
<evidence type="ECO:0000259" key="12">
    <source>
        <dbReference type="PROSITE" id="PS52015"/>
    </source>
</evidence>
<comment type="subcellular location">
    <subcellularLocation>
        <location evidence="1 10">Cell inner membrane</location>
        <topology evidence="1 10">Single-pass membrane protein</topology>
        <orientation evidence="1 10">Periplasmic side</orientation>
    </subcellularLocation>
</comment>
<evidence type="ECO:0000256" key="1">
    <source>
        <dbReference type="ARBA" id="ARBA00004383"/>
    </source>
</evidence>
<keyword evidence="7 10" id="KW-0653">Protein transport</keyword>
<comment type="function">
    <text evidence="10">Interacts with outer membrane receptor proteins that carry out high-affinity binding and energy dependent uptake into the periplasmic space of specific substrates. It could act to transduce energy from the cytoplasmic membrane to specific energy-requiring processes in the outer membrane, resulting in the release into the periplasm of ligands bound by these outer membrane proteins.</text>
</comment>
<evidence type="ECO:0000256" key="5">
    <source>
        <dbReference type="ARBA" id="ARBA00022519"/>
    </source>
</evidence>